<feature type="signal peptide" evidence="1">
    <location>
        <begin position="1"/>
        <end position="27"/>
    </location>
</feature>
<dbReference type="Proteomes" id="UP000626210">
    <property type="component" value="Unassembled WGS sequence"/>
</dbReference>
<keyword evidence="3" id="KW-1185">Reference proteome</keyword>
<evidence type="ECO:0000313" key="2">
    <source>
        <dbReference type="EMBL" id="GHC80224.1"/>
    </source>
</evidence>
<proteinExistence type="predicted"/>
<dbReference type="Pfam" id="PF19649">
    <property type="entry name" value="DUF6152"/>
    <property type="match status" value="1"/>
</dbReference>
<keyword evidence="1" id="KW-0732">Signal</keyword>
<evidence type="ECO:0000256" key="1">
    <source>
        <dbReference type="SAM" id="SignalP"/>
    </source>
</evidence>
<feature type="chain" id="PRO_5045868087" evidence="1">
    <location>
        <begin position="28"/>
        <end position="162"/>
    </location>
</feature>
<gene>
    <name evidence="2" type="ORF">GCM10007320_21760</name>
</gene>
<dbReference type="InterPro" id="IPR046150">
    <property type="entry name" value="DUF6152"/>
</dbReference>
<organism evidence="2 3">
    <name type="scientific">Pseudorhodoferax aquiterrae</name>
    <dbReference type="NCBI Taxonomy" id="747304"/>
    <lineage>
        <taxon>Bacteria</taxon>
        <taxon>Pseudomonadati</taxon>
        <taxon>Pseudomonadota</taxon>
        <taxon>Betaproteobacteria</taxon>
        <taxon>Burkholderiales</taxon>
        <taxon>Comamonadaceae</taxon>
    </lineage>
</organism>
<evidence type="ECO:0000313" key="3">
    <source>
        <dbReference type="Proteomes" id="UP000626210"/>
    </source>
</evidence>
<name>A0ABQ3G0S4_9BURK</name>
<sequence length="162" mass="18022">MNLYLTRRRLVALAGLAVPLALQRAHAHHGWSSFDQDRPIYLEGQVLESRWRNPHAELVVETPATLALPADLKQRTLPAQSAGVDGPALLAKTVLPTRQDRRWELELAPLTRMRAWQAEEIRAGDRVAAVGFTFKGEQGDAVMRVEYLFVGGKTYGLRSSPA</sequence>
<protein>
    <submittedName>
        <fullName evidence="2">Uncharacterized protein</fullName>
    </submittedName>
</protein>
<accession>A0ABQ3G0S4</accession>
<dbReference type="EMBL" id="BMYK01000005">
    <property type="protein sequence ID" value="GHC80224.1"/>
    <property type="molecule type" value="Genomic_DNA"/>
</dbReference>
<comment type="caution">
    <text evidence="2">The sequence shown here is derived from an EMBL/GenBank/DDBJ whole genome shotgun (WGS) entry which is preliminary data.</text>
</comment>
<dbReference type="RefSeq" id="WP_189686973.1">
    <property type="nucleotide sequence ID" value="NZ_BMYK01000005.1"/>
</dbReference>
<reference evidence="3" key="1">
    <citation type="journal article" date="2019" name="Int. J. Syst. Evol. Microbiol.">
        <title>The Global Catalogue of Microorganisms (GCM) 10K type strain sequencing project: providing services to taxonomists for standard genome sequencing and annotation.</title>
        <authorList>
            <consortium name="The Broad Institute Genomics Platform"/>
            <consortium name="The Broad Institute Genome Sequencing Center for Infectious Disease"/>
            <person name="Wu L."/>
            <person name="Ma J."/>
        </authorList>
    </citation>
    <scope>NUCLEOTIDE SEQUENCE [LARGE SCALE GENOMIC DNA]</scope>
    <source>
        <strain evidence="3">KCTC 23314</strain>
    </source>
</reference>